<dbReference type="Pfam" id="PF03180">
    <property type="entry name" value="Lipoprotein_9"/>
    <property type="match status" value="1"/>
</dbReference>
<dbReference type="GO" id="GO:0016020">
    <property type="term" value="C:membrane"/>
    <property type="evidence" value="ECO:0007669"/>
    <property type="project" value="UniProtKB-SubCell"/>
</dbReference>
<evidence type="ECO:0000313" key="9">
    <source>
        <dbReference type="EMBL" id="CZQ88597.1"/>
    </source>
</evidence>
<comment type="subcellular location">
    <subcellularLocation>
        <location evidence="1">Membrane</location>
        <topology evidence="1">Lipid-anchor</topology>
    </subcellularLocation>
</comment>
<evidence type="ECO:0000256" key="8">
    <source>
        <dbReference type="SAM" id="SignalP"/>
    </source>
</evidence>
<keyword evidence="4" id="KW-0564">Palmitate</keyword>
<feature type="signal peptide" evidence="8">
    <location>
        <begin position="1"/>
        <end position="19"/>
    </location>
</feature>
<evidence type="ECO:0000256" key="6">
    <source>
        <dbReference type="PIRNR" id="PIRNR002854"/>
    </source>
</evidence>
<dbReference type="EMBL" id="FJNE01000003">
    <property type="protein sequence ID" value="CZQ88597.1"/>
    <property type="molecule type" value="Genomic_DNA"/>
</dbReference>
<dbReference type="Proteomes" id="UP000242754">
    <property type="component" value="Unassembled WGS sequence"/>
</dbReference>
<keyword evidence="3" id="KW-0472">Membrane</keyword>
<evidence type="ECO:0000256" key="7">
    <source>
        <dbReference type="PIRSR" id="PIRSR002854-1"/>
    </source>
</evidence>
<dbReference type="PANTHER" id="PTHR30429:SF1">
    <property type="entry name" value="D-METHIONINE-BINDING LIPOPROTEIN METQ-RELATED"/>
    <property type="match status" value="1"/>
</dbReference>
<comment type="similarity">
    <text evidence="6">Belongs to the nlpA lipoprotein family.</text>
</comment>
<name>A0A143YGV3_9LACT</name>
<dbReference type="OrthoDB" id="9812878at2"/>
<evidence type="ECO:0000313" key="10">
    <source>
        <dbReference type="Proteomes" id="UP000242754"/>
    </source>
</evidence>
<keyword evidence="5 6" id="KW-0449">Lipoprotein</keyword>
<evidence type="ECO:0000256" key="3">
    <source>
        <dbReference type="ARBA" id="ARBA00023136"/>
    </source>
</evidence>
<dbReference type="RefSeq" id="WP_087032206.1">
    <property type="nucleotide sequence ID" value="NZ_FJNE01000003.1"/>
</dbReference>
<feature type="chain" id="PRO_5038441875" description="Lipoprotein" evidence="8">
    <location>
        <begin position="20"/>
        <end position="284"/>
    </location>
</feature>
<dbReference type="STRING" id="140314.SAMN04488076_11381"/>
<dbReference type="InterPro" id="IPR004872">
    <property type="entry name" value="Lipoprotein_NlpA"/>
</dbReference>
<sequence>MKKKSLLGGIILSASLFLAACGSTGSTTASSEAVSSAATEPTTVKIGLVSESAVSIWQAVADRLQKQNIDLEIVKFTDYNQPNIALQNGDIDLNAFQHIAFLDNYNANNNADLTPIGFTFVSPLGIYSDKYTDYKEIKDGDTIAIPNDVTNGGRALLLLQAIDLIKLDNATGTTPTVSDIVENPKNLNIQELDAAQLPRSLQDVGAAVINTNFAVDAGLVPTKDALYLDTENIQKVLDIYKNVIAARAEDVDNAVYKKVVAEYQTEETKALIAETTKNTDIPAW</sequence>
<reference evidence="9 10" key="1">
    <citation type="submission" date="2016-02" db="EMBL/GenBank/DDBJ databases">
        <authorList>
            <person name="Wen L."/>
            <person name="He K."/>
            <person name="Yang H."/>
        </authorList>
    </citation>
    <scope>NUCLEOTIDE SEQUENCE [LARGE SCALE GENOMIC DNA]</scope>
    <source>
        <strain evidence="9">Trichococcus palustris</strain>
    </source>
</reference>
<organism evidence="9 10">
    <name type="scientific">Trichococcus palustris</name>
    <dbReference type="NCBI Taxonomy" id="140314"/>
    <lineage>
        <taxon>Bacteria</taxon>
        <taxon>Bacillati</taxon>
        <taxon>Bacillota</taxon>
        <taxon>Bacilli</taxon>
        <taxon>Lactobacillales</taxon>
        <taxon>Carnobacteriaceae</taxon>
        <taxon>Trichococcus</taxon>
    </lineage>
</organism>
<evidence type="ECO:0000256" key="1">
    <source>
        <dbReference type="ARBA" id="ARBA00004635"/>
    </source>
</evidence>
<dbReference type="PANTHER" id="PTHR30429">
    <property type="entry name" value="D-METHIONINE-BINDING LIPOPROTEIN METQ"/>
    <property type="match status" value="1"/>
</dbReference>
<protein>
    <recommendedName>
        <fullName evidence="6">Lipoprotein</fullName>
    </recommendedName>
</protein>
<dbReference type="PIRSF" id="PIRSF002854">
    <property type="entry name" value="MetQ"/>
    <property type="match status" value="1"/>
</dbReference>
<evidence type="ECO:0000256" key="5">
    <source>
        <dbReference type="ARBA" id="ARBA00023288"/>
    </source>
</evidence>
<dbReference type="PROSITE" id="PS51257">
    <property type="entry name" value="PROKAR_LIPOPROTEIN"/>
    <property type="match status" value="1"/>
</dbReference>
<feature type="lipid moiety-binding region" description="S-diacylglycerol cysteine" evidence="7">
    <location>
        <position position="21"/>
    </location>
</feature>
<gene>
    <name evidence="9" type="ORF">Tpal_1018</name>
</gene>
<keyword evidence="2 8" id="KW-0732">Signal</keyword>
<dbReference type="Gene3D" id="3.40.190.10">
    <property type="entry name" value="Periplasmic binding protein-like II"/>
    <property type="match status" value="2"/>
</dbReference>
<dbReference type="SUPFAM" id="SSF53850">
    <property type="entry name" value="Periplasmic binding protein-like II"/>
    <property type="match status" value="1"/>
</dbReference>
<keyword evidence="10" id="KW-1185">Reference proteome</keyword>
<accession>A0A143YGV3</accession>
<proteinExistence type="inferred from homology"/>
<evidence type="ECO:0000256" key="2">
    <source>
        <dbReference type="ARBA" id="ARBA00022729"/>
    </source>
</evidence>
<evidence type="ECO:0000256" key="4">
    <source>
        <dbReference type="ARBA" id="ARBA00023139"/>
    </source>
</evidence>
<dbReference type="AlphaFoldDB" id="A0A143YGV3"/>